<dbReference type="SUPFAM" id="SSF53271">
    <property type="entry name" value="PRTase-like"/>
    <property type="match status" value="1"/>
</dbReference>
<evidence type="ECO:0000259" key="8">
    <source>
        <dbReference type="Pfam" id="PF00485"/>
    </source>
</evidence>
<reference evidence="11" key="1">
    <citation type="journal article" date="2018" name="Nat. Microbiol.">
        <title>Leveraging single-cell genomics to expand the fungal tree of life.</title>
        <authorList>
            <person name="Ahrendt S.R."/>
            <person name="Quandt C.A."/>
            <person name="Ciobanu D."/>
            <person name="Clum A."/>
            <person name="Salamov A."/>
            <person name="Andreopoulos B."/>
            <person name="Cheng J.F."/>
            <person name="Woyke T."/>
            <person name="Pelin A."/>
            <person name="Henrissat B."/>
            <person name="Reynolds N.K."/>
            <person name="Benny G.L."/>
            <person name="Smith M.E."/>
            <person name="James T.Y."/>
            <person name="Grigoriev I.V."/>
        </authorList>
    </citation>
    <scope>NUCLEOTIDE SEQUENCE [LARGE SCALE GENOMIC DNA]</scope>
    <source>
        <strain evidence="11">RSA 1356</strain>
    </source>
</reference>
<dbReference type="GO" id="GO:0044206">
    <property type="term" value="P:UMP salvage"/>
    <property type="evidence" value="ECO:0007669"/>
    <property type="project" value="UniProtKB-UniPathway"/>
</dbReference>
<evidence type="ECO:0000256" key="1">
    <source>
        <dbReference type="ARBA" id="ARBA00004690"/>
    </source>
</evidence>
<comment type="pathway">
    <text evidence="1 7">Pyrimidine metabolism; UMP biosynthesis via salvage pathway; UMP from uridine: step 1/1.</text>
</comment>
<evidence type="ECO:0000256" key="5">
    <source>
        <dbReference type="ARBA" id="ARBA00022777"/>
    </source>
</evidence>
<dbReference type="CDD" id="cd06223">
    <property type="entry name" value="PRTases_typeI"/>
    <property type="match status" value="1"/>
</dbReference>
<keyword evidence="3 7" id="KW-0808">Transferase</keyword>
<comment type="catalytic activity">
    <reaction evidence="7">
        <text>cytidine + ATP = CMP + ADP + H(+)</text>
        <dbReference type="Rhea" id="RHEA:24674"/>
        <dbReference type="ChEBI" id="CHEBI:15378"/>
        <dbReference type="ChEBI" id="CHEBI:17562"/>
        <dbReference type="ChEBI" id="CHEBI:30616"/>
        <dbReference type="ChEBI" id="CHEBI:60377"/>
        <dbReference type="ChEBI" id="CHEBI:456216"/>
        <dbReference type="EC" id="2.7.1.48"/>
    </reaction>
</comment>
<organism evidence="10 11">
    <name type="scientific">Thamnocephalis sphaerospora</name>
    <dbReference type="NCBI Taxonomy" id="78915"/>
    <lineage>
        <taxon>Eukaryota</taxon>
        <taxon>Fungi</taxon>
        <taxon>Fungi incertae sedis</taxon>
        <taxon>Zoopagomycota</taxon>
        <taxon>Zoopagomycotina</taxon>
        <taxon>Zoopagomycetes</taxon>
        <taxon>Zoopagales</taxon>
        <taxon>Sigmoideomycetaceae</taxon>
        <taxon>Thamnocephalis</taxon>
    </lineage>
</organism>
<dbReference type="GO" id="GO:0004849">
    <property type="term" value="F:uridine kinase activity"/>
    <property type="evidence" value="ECO:0007669"/>
    <property type="project" value="UniProtKB-EC"/>
</dbReference>
<sequence length="451" mass="50743">MADSVDPHFGGTNKSPVFDHSCSVVPLGGSASGKTSVSRRILQLLGVPWVIIVSMDSFYKSLTPEQKERAYQSMHNFDHPDSFDYEIMVDCMTKLKQGKSVNIPVYDFATHSRLDKTQTIYGANVIIFEGIYTLHDQKLMDLMDLKIFVDTDSDVRLARRLKRDICERGRDMRGILDQYSRFVKPMFDQYVVPTVKNADVVIPRGLDNHIAIDLLGKHIRRQLAERDFSFRWDLARNSCDMKTIPPNVHVLKPTNQLKALHTIVRNVETPRDDLIFYSERLANLVVEAGLSLLPFTDFSVTTPTGQEFAAKGFYEHLCGVSILRAGAAMEASLRKVVKDIVIGKLLIQTHPSTGEPQLHFCKLPPMLGKYYVMLMDATIATGAAGIMAIRVLLDHDIPEDRIIFLSLLAAPQGLHSISRIFPRVRIITSMVDPGLSMDSLCIEPDRYFGTD</sequence>
<feature type="domain" description="Phosphoribosyltransferase" evidence="9">
    <location>
        <begin position="253"/>
        <end position="450"/>
    </location>
</feature>
<dbReference type="FunFam" id="3.40.50.300:FF:002070">
    <property type="entry name" value="Uridine kinase"/>
    <property type="match status" value="1"/>
</dbReference>
<dbReference type="UniPathway" id="UPA00579">
    <property type="reaction ID" value="UER00640"/>
</dbReference>
<comment type="catalytic activity">
    <reaction evidence="7">
        <text>uridine + ATP = UMP + ADP + H(+)</text>
        <dbReference type="Rhea" id="RHEA:16825"/>
        <dbReference type="ChEBI" id="CHEBI:15378"/>
        <dbReference type="ChEBI" id="CHEBI:16704"/>
        <dbReference type="ChEBI" id="CHEBI:30616"/>
        <dbReference type="ChEBI" id="CHEBI:57865"/>
        <dbReference type="ChEBI" id="CHEBI:456216"/>
        <dbReference type="EC" id="2.7.1.48"/>
    </reaction>
</comment>
<dbReference type="SUPFAM" id="SSF52540">
    <property type="entry name" value="P-loop containing nucleoside triphosphate hydrolases"/>
    <property type="match status" value="1"/>
</dbReference>
<dbReference type="Gene3D" id="3.40.50.2020">
    <property type="match status" value="1"/>
</dbReference>
<gene>
    <name evidence="10" type="ORF">THASP1DRAFT_30357</name>
</gene>
<dbReference type="PANTHER" id="PTHR10285">
    <property type="entry name" value="URIDINE KINASE"/>
    <property type="match status" value="1"/>
</dbReference>
<dbReference type="AlphaFoldDB" id="A0A4P9XRA0"/>
<keyword evidence="6 7" id="KW-0067">ATP-binding</keyword>
<dbReference type="InterPro" id="IPR000764">
    <property type="entry name" value="Uridine_kinase-like"/>
</dbReference>
<evidence type="ECO:0000259" key="9">
    <source>
        <dbReference type="Pfam" id="PF14681"/>
    </source>
</evidence>
<name>A0A4P9XRA0_9FUNG</name>
<dbReference type="InterPro" id="IPR029057">
    <property type="entry name" value="PRTase-like"/>
</dbReference>
<dbReference type="PRINTS" id="PR00988">
    <property type="entry name" value="URIDINKINASE"/>
</dbReference>
<evidence type="ECO:0000313" key="11">
    <source>
        <dbReference type="Proteomes" id="UP000271241"/>
    </source>
</evidence>
<dbReference type="EMBL" id="KZ992667">
    <property type="protein sequence ID" value="RKP07840.1"/>
    <property type="molecule type" value="Genomic_DNA"/>
</dbReference>
<dbReference type="GO" id="GO:0043771">
    <property type="term" value="F:cytidine kinase activity"/>
    <property type="evidence" value="ECO:0007669"/>
    <property type="project" value="RHEA"/>
</dbReference>
<dbReference type="NCBIfam" id="TIGR00235">
    <property type="entry name" value="udk"/>
    <property type="match status" value="1"/>
</dbReference>
<evidence type="ECO:0000313" key="10">
    <source>
        <dbReference type="EMBL" id="RKP07840.1"/>
    </source>
</evidence>
<evidence type="ECO:0000256" key="2">
    <source>
        <dbReference type="ARBA" id="ARBA00005408"/>
    </source>
</evidence>
<dbReference type="UniPathway" id="UPA00574">
    <property type="reaction ID" value="UER00637"/>
</dbReference>
<evidence type="ECO:0000256" key="7">
    <source>
        <dbReference type="RuleBase" id="RU003825"/>
    </source>
</evidence>
<keyword evidence="5 7" id="KW-0418">Kinase</keyword>
<dbReference type="GO" id="GO:0044211">
    <property type="term" value="P:CTP salvage"/>
    <property type="evidence" value="ECO:0007669"/>
    <property type="project" value="UniProtKB-UniPathway"/>
</dbReference>
<dbReference type="InterPro" id="IPR006083">
    <property type="entry name" value="PRK/URK"/>
</dbReference>
<proteinExistence type="inferred from homology"/>
<dbReference type="InterPro" id="IPR000836">
    <property type="entry name" value="PRTase_dom"/>
</dbReference>
<keyword evidence="11" id="KW-1185">Reference proteome</keyword>
<dbReference type="InterPro" id="IPR027417">
    <property type="entry name" value="P-loop_NTPase"/>
</dbReference>
<dbReference type="Gene3D" id="3.40.50.300">
    <property type="entry name" value="P-loop containing nucleotide triphosphate hydrolases"/>
    <property type="match status" value="1"/>
</dbReference>
<protein>
    <recommendedName>
        <fullName evidence="7">Uridine kinase</fullName>
        <ecNumber evidence="7">2.7.1.48</ecNumber>
    </recommendedName>
</protein>
<dbReference type="CDD" id="cd02023">
    <property type="entry name" value="UMPK"/>
    <property type="match status" value="1"/>
</dbReference>
<dbReference type="NCBIfam" id="NF004018">
    <property type="entry name" value="PRK05480.1"/>
    <property type="match status" value="1"/>
</dbReference>
<dbReference type="EC" id="2.7.1.48" evidence="7"/>
<dbReference type="STRING" id="78915.A0A4P9XRA0"/>
<dbReference type="Proteomes" id="UP000271241">
    <property type="component" value="Unassembled WGS sequence"/>
</dbReference>
<feature type="domain" description="Phosphoribulokinase/uridine kinase" evidence="8">
    <location>
        <begin position="28"/>
        <end position="210"/>
    </location>
</feature>
<dbReference type="Pfam" id="PF00485">
    <property type="entry name" value="PRK"/>
    <property type="match status" value="1"/>
</dbReference>
<evidence type="ECO:0000256" key="3">
    <source>
        <dbReference type="ARBA" id="ARBA00022679"/>
    </source>
</evidence>
<keyword evidence="4 7" id="KW-0547">Nucleotide-binding</keyword>
<evidence type="ECO:0000256" key="4">
    <source>
        <dbReference type="ARBA" id="ARBA00022741"/>
    </source>
</evidence>
<comment type="pathway">
    <text evidence="7">Pyrimidine metabolism; CTP biosynthesis via salvage pathway; CTP from cytidine: step 1/3.</text>
</comment>
<dbReference type="FunFam" id="3.40.50.2020:FF:000010">
    <property type="entry name" value="Uridine-cytidine kinase"/>
    <property type="match status" value="1"/>
</dbReference>
<dbReference type="OrthoDB" id="738517at2759"/>
<accession>A0A4P9XRA0</accession>
<evidence type="ECO:0000256" key="6">
    <source>
        <dbReference type="ARBA" id="ARBA00022840"/>
    </source>
</evidence>
<dbReference type="GO" id="GO:0005524">
    <property type="term" value="F:ATP binding"/>
    <property type="evidence" value="ECO:0007669"/>
    <property type="project" value="UniProtKB-KW"/>
</dbReference>
<dbReference type="Pfam" id="PF14681">
    <property type="entry name" value="UPRTase"/>
    <property type="match status" value="1"/>
</dbReference>
<comment type="similarity">
    <text evidence="2 7">Belongs to the uridine kinase family.</text>
</comment>